<keyword evidence="2" id="KW-1185">Reference proteome</keyword>
<sequence>MLTTDLEYNHIIIKMGEKIKNAGKRNILFDFTLAQFQRLFKQGTCAYSGEEFDGTGDMTIERLDPLVGYTHGNCVIVRDKLNVMRKPLDEFLREARIPDEQKVTMLELALKVAKKRVVEAGIREQQILMAKQCRANNLAKMATEMKRTRFTTVTPPNGESSEC</sequence>
<dbReference type="OrthoDB" id="6550at10239"/>
<dbReference type="RefSeq" id="YP_006987751.1">
    <property type="nucleotide sequence ID" value="NC_019402.1"/>
</dbReference>
<proteinExistence type="predicted"/>
<dbReference type="Proteomes" id="UP000000456">
    <property type="component" value="Segment"/>
</dbReference>
<accession>K4F9U0</accession>
<evidence type="ECO:0000313" key="1">
    <source>
        <dbReference type="EMBL" id="AFC22095.1"/>
    </source>
</evidence>
<gene>
    <name evidence="1" type="ORF">GAP52_101</name>
</gene>
<organism evidence="1 2">
    <name type="scientific">Cronobacter phage vB_CsaP_GAP52</name>
    <dbReference type="NCBI Taxonomy" id="1141137"/>
    <lineage>
        <taxon>Viruses</taxon>
        <taxon>Duplodnaviria</taxon>
        <taxon>Heunggongvirae</taxon>
        <taxon>Uroviricota</taxon>
        <taxon>Caudoviricetes</taxon>
        <taxon>Grimontviridae</taxon>
        <taxon>Crifsvirus</taxon>
        <taxon>Crifsvirus GAP52</taxon>
    </lineage>
</organism>
<name>K4F9U0_9CAUD</name>
<dbReference type="GeneID" id="13994416"/>
<reference evidence="1 2" key="1">
    <citation type="submission" date="2011-10" db="EMBL/GenBank/DDBJ databases">
        <authorList>
            <person name="Burke D."/>
        </authorList>
    </citation>
    <scope>NUCLEOTIDE SEQUENCE [LARGE SCALE GENOMIC DNA]</scope>
    <source>
        <strain evidence="1">VB_CsaP_GAP-52</strain>
    </source>
</reference>
<dbReference type="KEGG" id="vg:13994416"/>
<evidence type="ECO:0000313" key="2">
    <source>
        <dbReference type="Proteomes" id="UP000000456"/>
    </source>
</evidence>
<dbReference type="Gene3D" id="3.30.40.220">
    <property type="match status" value="1"/>
</dbReference>
<dbReference type="EMBL" id="JN882286">
    <property type="protein sequence ID" value="AFC22095.1"/>
    <property type="molecule type" value="Genomic_DNA"/>
</dbReference>
<protein>
    <submittedName>
        <fullName evidence="1">Putative anti-sigma factor Srd</fullName>
    </submittedName>
</protein>